<organism evidence="1">
    <name type="scientific">marine sediment metagenome</name>
    <dbReference type="NCBI Taxonomy" id="412755"/>
    <lineage>
        <taxon>unclassified sequences</taxon>
        <taxon>metagenomes</taxon>
        <taxon>ecological metagenomes</taxon>
    </lineage>
</organism>
<protein>
    <submittedName>
        <fullName evidence="1">Uncharacterized protein</fullName>
    </submittedName>
</protein>
<comment type="caution">
    <text evidence="1">The sequence shown here is derived from an EMBL/GenBank/DDBJ whole genome shotgun (WGS) entry which is preliminary data.</text>
</comment>
<accession>A0A0F9RR65</accession>
<reference evidence="1" key="1">
    <citation type="journal article" date="2015" name="Nature">
        <title>Complex archaea that bridge the gap between prokaryotes and eukaryotes.</title>
        <authorList>
            <person name="Spang A."/>
            <person name="Saw J.H."/>
            <person name="Jorgensen S.L."/>
            <person name="Zaremba-Niedzwiedzka K."/>
            <person name="Martijn J."/>
            <person name="Lind A.E."/>
            <person name="van Eijk R."/>
            <person name="Schleper C."/>
            <person name="Guy L."/>
            <person name="Ettema T.J."/>
        </authorList>
    </citation>
    <scope>NUCLEOTIDE SEQUENCE</scope>
</reference>
<name>A0A0F9RR65_9ZZZZ</name>
<sequence>MRLFKKITHVCQNCKEGNNNKGKWKKTIFYYTGIDDNGKKDKRHWNIFCEKKKKYFIWDKYKRCFEKII</sequence>
<gene>
    <name evidence="1" type="ORF">LCGC14_0546500</name>
</gene>
<dbReference type="AlphaFoldDB" id="A0A0F9RR65"/>
<proteinExistence type="predicted"/>
<dbReference type="EMBL" id="LAZR01000743">
    <property type="protein sequence ID" value="KKN58975.1"/>
    <property type="molecule type" value="Genomic_DNA"/>
</dbReference>
<evidence type="ECO:0000313" key="1">
    <source>
        <dbReference type="EMBL" id="KKN58975.1"/>
    </source>
</evidence>